<sequence>MDAVRKTCTNIVFLAPVWLLSGRVPIGFCVLDVVISASRLFHLSQASGAPSLSHTSRVRTSVGLFTANIVPSYDPLLSPTRSAMLGTKYNCNSSLICWQQA</sequence>
<reference evidence="1 2" key="1">
    <citation type="submission" date="2019-01" db="EMBL/GenBank/DDBJ databases">
        <title>Draft genome sequences of three monokaryotic isolates of the white-rot basidiomycete fungus Dichomitus squalens.</title>
        <authorList>
            <consortium name="DOE Joint Genome Institute"/>
            <person name="Lopez S.C."/>
            <person name="Andreopoulos B."/>
            <person name="Pangilinan J."/>
            <person name="Lipzen A."/>
            <person name="Riley R."/>
            <person name="Ahrendt S."/>
            <person name="Ng V."/>
            <person name="Barry K."/>
            <person name="Daum C."/>
            <person name="Grigoriev I.V."/>
            <person name="Hilden K.S."/>
            <person name="Makela M.R."/>
            <person name="de Vries R.P."/>
        </authorList>
    </citation>
    <scope>NUCLEOTIDE SEQUENCE [LARGE SCALE GENOMIC DNA]</scope>
    <source>
        <strain evidence="1 2">CBS 464.89</strain>
    </source>
</reference>
<organism evidence="1 2">
    <name type="scientific">Dichomitus squalens</name>
    <dbReference type="NCBI Taxonomy" id="114155"/>
    <lineage>
        <taxon>Eukaryota</taxon>
        <taxon>Fungi</taxon>
        <taxon>Dikarya</taxon>
        <taxon>Basidiomycota</taxon>
        <taxon>Agaricomycotina</taxon>
        <taxon>Agaricomycetes</taxon>
        <taxon>Polyporales</taxon>
        <taxon>Polyporaceae</taxon>
        <taxon>Dichomitus</taxon>
    </lineage>
</organism>
<gene>
    <name evidence="1" type="ORF">BD310DRAFT_921244</name>
</gene>
<dbReference type="Proteomes" id="UP000292082">
    <property type="component" value="Unassembled WGS sequence"/>
</dbReference>
<dbReference type="AlphaFoldDB" id="A0A4Q9Q2J1"/>
<dbReference type="EMBL" id="ML145099">
    <property type="protein sequence ID" value="TBU61339.1"/>
    <property type="molecule type" value="Genomic_DNA"/>
</dbReference>
<keyword evidence="2" id="KW-1185">Reference proteome</keyword>
<protein>
    <submittedName>
        <fullName evidence="1">Uncharacterized protein</fullName>
    </submittedName>
</protein>
<accession>A0A4Q9Q2J1</accession>
<proteinExistence type="predicted"/>
<evidence type="ECO:0000313" key="2">
    <source>
        <dbReference type="Proteomes" id="UP000292082"/>
    </source>
</evidence>
<name>A0A4Q9Q2J1_9APHY</name>
<evidence type="ECO:0000313" key="1">
    <source>
        <dbReference type="EMBL" id="TBU61339.1"/>
    </source>
</evidence>